<evidence type="ECO:0000313" key="3">
    <source>
        <dbReference type="Proteomes" id="UP000664628"/>
    </source>
</evidence>
<reference evidence="2 3" key="1">
    <citation type="submission" date="2021-03" db="EMBL/GenBank/DDBJ databases">
        <title>Fibrella sp. HMF5405 genome sequencing and assembly.</title>
        <authorList>
            <person name="Kang H."/>
            <person name="Kim H."/>
            <person name="Bae S."/>
            <person name="Joh K."/>
        </authorList>
    </citation>
    <scope>NUCLEOTIDE SEQUENCE [LARGE SCALE GENOMIC DNA]</scope>
    <source>
        <strain evidence="2 3">HMF5405</strain>
    </source>
</reference>
<name>A0ABS3JTU7_9BACT</name>
<keyword evidence="1" id="KW-0472">Membrane</keyword>
<keyword evidence="1" id="KW-1133">Transmembrane helix</keyword>
<comment type="caution">
    <text evidence="2">The sequence shown here is derived from an EMBL/GenBank/DDBJ whole genome shotgun (WGS) entry which is preliminary data.</text>
</comment>
<proteinExistence type="predicted"/>
<keyword evidence="1" id="KW-0812">Transmembrane</keyword>
<gene>
    <name evidence="2" type="ORF">J2I46_27385</name>
</gene>
<feature type="transmembrane region" description="Helical" evidence="1">
    <location>
        <begin position="77"/>
        <end position="96"/>
    </location>
</feature>
<sequence length="226" mass="25367">MTESREHLQTLTEIRGLMERSTKFLSLSGLSGVSAGLIAMGGALAAYLRLRKGWFTFFDSAHYDTFTPMSRRQLMEFLFIDASIVLTLALLAAWYFTSRKARRQGLSVWTSASRRLIGALAVPLLAAGIFCLGLVYHQLLWLVCPTMLTFYGLTLLNASRYTYRDLEYLGLCEIVLGLLSLFLTGYSLLAWTIGFGVLHVVYGTVMWLKYDRPTHGRPTNGLLTND</sequence>
<evidence type="ECO:0000313" key="2">
    <source>
        <dbReference type="EMBL" id="MBO0952337.1"/>
    </source>
</evidence>
<accession>A0ABS3JTU7</accession>
<dbReference type="EMBL" id="JAFMYW010000011">
    <property type="protein sequence ID" value="MBO0952337.1"/>
    <property type="molecule type" value="Genomic_DNA"/>
</dbReference>
<organism evidence="2 3">
    <name type="scientific">Fibrella forsythiae</name>
    <dbReference type="NCBI Taxonomy" id="2817061"/>
    <lineage>
        <taxon>Bacteria</taxon>
        <taxon>Pseudomonadati</taxon>
        <taxon>Bacteroidota</taxon>
        <taxon>Cytophagia</taxon>
        <taxon>Cytophagales</taxon>
        <taxon>Spirosomataceae</taxon>
        <taxon>Fibrella</taxon>
    </lineage>
</organism>
<keyword evidence="3" id="KW-1185">Reference proteome</keyword>
<feature type="transmembrane region" description="Helical" evidence="1">
    <location>
        <begin position="24"/>
        <end position="48"/>
    </location>
</feature>
<feature type="transmembrane region" description="Helical" evidence="1">
    <location>
        <begin position="142"/>
        <end position="159"/>
    </location>
</feature>
<dbReference type="RefSeq" id="WP_207332292.1">
    <property type="nucleotide sequence ID" value="NZ_JAFMYW010000011.1"/>
</dbReference>
<evidence type="ECO:0000256" key="1">
    <source>
        <dbReference type="SAM" id="Phobius"/>
    </source>
</evidence>
<protein>
    <submittedName>
        <fullName evidence="2">Uncharacterized protein</fullName>
    </submittedName>
</protein>
<dbReference type="Proteomes" id="UP000664628">
    <property type="component" value="Unassembled WGS sequence"/>
</dbReference>
<feature type="transmembrane region" description="Helical" evidence="1">
    <location>
        <begin position="116"/>
        <end position="136"/>
    </location>
</feature>